<evidence type="ECO:0000256" key="6">
    <source>
        <dbReference type="ARBA" id="ARBA00022679"/>
    </source>
</evidence>
<dbReference type="PROSITE" id="PS50109">
    <property type="entry name" value="HIS_KIN"/>
    <property type="match status" value="1"/>
</dbReference>
<keyword evidence="10" id="KW-0902">Two-component regulatory system</keyword>
<comment type="catalytic activity">
    <reaction evidence="1">
        <text>ATP + protein L-histidine = ADP + protein N-phospho-L-histidine.</text>
        <dbReference type="EC" id="2.7.13.3"/>
    </reaction>
</comment>
<keyword evidence="7" id="KW-0547">Nucleotide-binding</keyword>
<dbReference type="InterPro" id="IPR004358">
    <property type="entry name" value="Sig_transdc_His_kin-like_C"/>
</dbReference>
<dbReference type="GO" id="GO:0005886">
    <property type="term" value="C:plasma membrane"/>
    <property type="evidence" value="ECO:0007669"/>
    <property type="project" value="UniProtKB-SubCell"/>
</dbReference>
<dbReference type="InterPro" id="IPR005467">
    <property type="entry name" value="His_kinase_dom"/>
</dbReference>
<dbReference type="Gene3D" id="6.10.340.10">
    <property type="match status" value="1"/>
</dbReference>
<dbReference type="EMBL" id="WNZW01000001">
    <property type="protein sequence ID" value="MUG44537.1"/>
    <property type="molecule type" value="Genomic_DNA"/>
</dbReference>
<dbReference type="InterPro" id="IPR003594">
    <property type="entry name" value="HATPase_dom"/>
</dbReference>
<dbReference type="InterPro" id="IPR050640">
    <property type="entry name" value="Bact_2-comp_sensor_kinase"/>
</dbReference>
<keyword evidence="8" id="KW-0418">Kinase</keyword>
<dbReference type="PROSITE" id="PS50885">
    <property type="entry name" value="HAMP"/>
    <property type="match status" value="1"/>
</dbReference>
<dbReference type="InterPro" id="IPR036890">
    <property type="entry name" value="HATPase_C_sf"/>
</dbReference>
<evidence type="ECO:0000313" key="17">
    <source>
        <dbReference type="Proteomes" id="UP000447876"/>
    </source>
</evidence>
<dbReference type="Pfam" id="PF06580">
    <property type="entry name" value="His_kinase"/>
    <property type="match status" value="1"/>
</dbReference>
<evidence type="ECO:0000259" key="14">
    <source>
        <dbReference type="PROSITE" id="PS50109"/>
    </source>
</evidence>
<evidence type="ECO:0000256" key="8">
    <source>
        <dbReference type="ARBA" id="ARBA00022777"/>
    </source>
</evidence>
<keyword evidence="9" id="KW-0067">ATP-binding</keyword>
<keyword evidence="4" id="KW-1003">Cell membrane</keyword>
<keyword evidence="11 13" id="KW-0472">Membrane</keyword>
<evidence type="ECO:0000256" key="7">
    <source>
        <dbReference type="ARBA" id="ARBA00022741"/>
    </source>
</evidence>
<dbReference type="PRINTS" id="PR00344">
    <property type="entry name" value="BCTRLSENSOR"/>
</dbReference>
<dbReference type="RefSeq" id="WP_155609890.1">
    <property type="nucleotide sequence ID" value="NZ_WNZW01000001.1"/>
</dbReference>
<evidence type="ECO:0000256" key="5">
    <source>
        <dbReference type="ARBA" id="ARBA00022553"/>
    </source>
</evidence>
<comment type="subcellular location">
    <subcellularLocation>
        <location evidence="2">Cell membrane</location>
        <topology evidence="2">Multi-pass membrane protein</topology>
    </subcellularLocation>
</comment>
<accession>A0A7X2YYZ6</accession>
<dbReference type="SMART" id="SM00387">
    <property type="entry name" value="HATPase_c"/>
    <property type="match status" value="1"/>
</dbReference>
<dbReference type="InterPro" id="IPR010559">
    <property type="entry name" value="Sig_transdc_His_kin_internal"/>
</dbReference>
<dbReference type="EC" id="2.7.13.3" evidence="3"/>
<feature type="domain" description="Histidine kinase" evidence="14">
    <location>
        <begin position="468"/>
        <end position="577"/>
    </location>
</feature>
<sequence>MRLLSKMGLDKTRGQIFVGFIVMMIIVLSLTVSSLYYLLSKVQKENASRYIDEIAEQASGRLESLLSEINVLTLQLAMDERVQDQLADELRGETTTYDEKMQLRKILIDKTAYSETIREIELFSEENSLYPIVEQNIAARVGERYVREANEAHQVGAMIWIGRDPQNPEDLLAVRRVKVEKLDYQNGGYLVIRIKPSLVDFISRDVAKARGSIMRLLDADGNEISLAGTEGAVASSDSPEEDAINRAEYVTVQRKIKTTDWQLEIMVLKTALTEEIHFLQDVLIWASVLSIVVFAVLSYYLSLLITSPIKRLTRVMQKGKGGNPQENPETYFNREVNLLNVKYNQMVREINHLIKSVYEKELIKSKSEIRALHSQIHPHFLFNTLDSLYWAHIRKGDDELAQMVIRLADMFRYSIQSSGEDGFVTVAEELEQVRRYVYIMKMRWHERLQVHIHDDPAVHGLKIPKLTIQPLIENAIVHGIEPLESGGIIELTVSERDGIVSFLIADNGVGMREAELADVRERLQNDMNVAFMSSGKGIGMFNVSKLIQFHYGPDYGIRIESRQNGGTVVEVRIPAEQAQEEVDRDEHTGDPSR</sequence>
<name>A0A7X2YYZ6_9BACL</name>
<dbReference type="GO" id="GO:0000155">
    <property type="term" value="F:phosphorelay sensor kinase activity"/>
    <property type="evidence" value="ECO:0007669"/>
    <property type="project" value="InterPro"/>
</dbReference>
<evidence type="ECO:0000256" key="10">
    <source>
        <dbReference type="ARBA" id="ARBA00023012"/>
    </source>
</evidence>
<evidence type="ECO:0000256" key="9">
    <source>
        <dbReference type="ARBA" id="ARBA00022840"/>
    </source>
</evidence>
<evidence type="ECO:0000256" key="11">
    <source>
        <dbReference type="ARBA" id="ARBA00023136"/>
    </source>
</evidence>
<gene>
    <name evidence="16" type="ORF">GNP95_05955</name>
</gene>
<comment type="caution">
    <text evidence="16">The sequence shown here is derived from an EMBL/GenBank/DDBJ whole genome shotgun (WGS) entry which is preliminary data.</text>
</comment>
<evidence type="ECO:0000256" key="12">
    <source>
        <dbReference type="SAM" id="MobiDB-lite"/>
    </source>
</evidence>
<evidence type="ECO:0000256" key="1">
    <source>
        <dbReference type="ARBA" id="ARBA00000085"/>
    </source>
</evidence>
<keyword evidence="13" id="KW-1133">Transmembrane helix</keyword>
<keyword evidence="5" id="KW-0597">Phosphoprotein</keyword>
<feature type="transmembrane region" description="Helical" evidence="13">
    <location>
        <begin position="282"/>
        <end position="306"/>
    </location>
</feature>
<evidence type="ECO:0000256" key="4">
    <source>
        <dbReference type="ARBA" id="ARBA00022475"/>
    </source>
</evidence>
<proteinExistence type="predicted"/>
<evidence type="ECO:0000259" key="15">
    <source>
        <dbReference type="PROSITE" id="PS50885"/>
    </source>
</evidence>
<keyword evidence="6" id="KW-0808">Transferase</keyword>
<dbReference type="GO" id="GO:0005524">
    <property type="term" value="F:ATP binding"/>
    <property type="evidence" value="ECO:0007669"/>
    <property type="project" value="UniProtKB-KW"/>
</dbReference>
<feature type="compositionally biased region" description="Basic and acidic residues" evidence="12">
    <location>
        <begin position="584"/>
        <end position="593"/>
    </location>
</feature>
<feature type="domain" description="HAMP" evidence="15">
    <location>
        <begin position="303"/>
        <end position="355"/>
    </location>
</feature>
<dbReference type="PANTHER" id="PTHR34220:SF7">
    <property type="entry name" value="SENSOR HISTIDINE KINASE YPDA"/>
    <property type="match status" value="1"/>
</dbReference>
<dbReference type="Proteomes" id="UP000447876">
    <property type="component" value="Unassembled WGS sequence"/>
</dbReference>
<dbReference type="OrthoDB" id="9776552at2"/>
<feature type="transmembrane region" description="Helical" evidence="13">
    <location>
        <begin position="16"/>
        <end position="39"/>
    </location>
</feature>
<feature type="region of interest" description="Disordered" evidence="12">
    <location>
        <begin position="574"/>
        <end position="593"/>
    </location>
</feature>
<keyword evidence="13" id="KW-0812">Transmembrane</keyword>
<evidence type="ECO:0000256" key="13">
    <source>
        <dbReference type="SAM" id="Phobius"/>
    </source>
</evidence>
<protein>
    <recommendedName>
        <fullName evidence="3">histidine kinase</fullName>
        <ecNumber evidence="3">2.7.13.3</ecNumber>
    </recommendedName>
</protein>
<dbReference type="Gene3D" id="3.30.565.10">
    <property type="entry name" value="Histidine kinase-like ATPase, C-terminal domain"/>
    <property type="match status" value="1"/>
</dbReference>
<dbReference type="Pfam" id="PF02518">
    <property type="entry name" value="HATPase_c"/>
    <property type="match status" value="1"/>
</dbReference>
<dbReference type="AlphaFoldDB" id="A0A7X2YYZ6"/>
<reference evidence="16 17" key="1">
    <citation type="submission" date="2019-11" db="EMBL/GenBank/DDBJ databases">
        <title>Draft genome sequences of five Paenibacillus species of dairy origin.</title>
        <authorList>
            <person name="Olajide A.M."/>
            <person name="Chen S."/>
            <person name="Lapointe G."/>
        </authorList>
    </citation>
    <scope>NUCLEOTIDE SEQUENCE [LARGE SCALE GENOMIC DNA]</scope>
    <source>
        <strain evidence="16 17">12CR55</strain>
    </source>
</reference>
<dbReference type="PANTHER" id="PTHR34220">
    <property type="entry name" value="SENSOR HISTIDINE KINASE YPDA"/>
    <property type="match status" value="1"/>
</dbReference>
<dbReference type="SUPFAM" id="SSF55874">
    <property type="entry name" value="ATPase domain of HSP90 chaperone/DNA topoisomerase II/histidine kinase"/>
    <property type="match status" value="1"/>
</dbReference>
<evidence type="ECO:0000313" key="16">
    <source>
        <dbReference type="EMBL" id="MUG44537.1"/>
    </source>
</evidence>
<organism evidence="16 17">
    <name type="scientific">Paenibacillus woosongensis</name>
    <dbReference type="NCBI Taxonomy" id="307580"/>
    <lineage>
        <taxon>Bacteria</taxon>
        <taxon>Bacillati</taxon>
        <taxon>Bacillota</taxon>
        <taxon>Bacilli</taxon>
        <taxon>Bacillales</taxon>
        <taxon>Paenibacillaceae</taxon>
        <taxon>Paenibacillus</taxon>
    </lineage>
</organism>
<evidence type="ECO:0000256" key="3">
    <source>
        <dbReference type="ARBA" id="ARBA00012438"/>
    </source>
</evidence>
<dbReference type="InterPro" id="IPR003660">
    <property type="entry name" value="HAMP_dom"/>
</dbReference>
<evidence type="ECO:0000256" key="2">
    <source>
        <dbReference type="ARBA" id="ARBA00004651"/>
    </source>
</evidence>